<evidence type="ECO:0000313" key="3">
    <source>
        <dbReference type="Proteomes" id="UP000321578"/>
    </source>
</evidence>
<evidence type="ECO:0000313" key="2">
    <source>
        <dbReference type="EMBL" id="TXD89618.1"/>
    </source>
</evidence>
<evidence type="ECO:0008006" key="4">
    <source>
        <dbReference type="Google" id="ProtNLM"/>
    </source>
</evidence>
<proteinExistence type="predicted"/>
<name>A0A5C6ZHL3_9FLAO</name>
<accession>A0A5C6ZHL3</accession>
<keyword evidence="1" id="KW-0732">Signal</keyword>
<sequence length="198" mass="22739">MKNSLILILALMMSVSVASQAYKADIKKEAQTYYDHLTNKNFDAIFDYMYPKIFELASREQMRAGMEQMFNGKDMKIEFIANDVVSVTDTMEVKGVTYAAVFYNSKMRMTFLSEKDKPEAERKEFLKLMQSTMETQFGQANVISELENMALVINMDANMFAIKDPQYEGWKFIGNDDSMKPLVDSVIPETVRTGLMEN</sequence>
<dbReference type="Proteomes" id="UP000321578">
    <property type="component" value="Unassembled WGS sequence"/>
</dbReference>
<gene>
    <name evidence="2" type="ORF">ESY86_07480</name>
</gene>
<dbReference type="AlphaFoldDB" id="A0A5C6ZHL3"/>
<dbReference type="RefSeq" id="WP_147085976.1">
    <property type="nucleotide sequence ID" value="NZ_VORM01000012.1"/>
</dbReference>
<reference evidence="2 3" key="1">
    <citation type="submission" date="2019-08" db="EMBL/GenBank/DDBJ databases">
        <title>Genomes of Subsaximicrobium wynnwilliamsii strains.</title>
        <authorList>
            <person name="Bowman J.P."/>
        </authorList>
    </citation>
    <scope>NUCLEOTIDE SEQUENCE [LARGE SCALE GENOMIC DNA]</scope>
    <source>
        <strain evidence="2 3">2-80-2</strain>
    </source>
</reference>
<dbReference type="EMBL" id="VORO01000006">
    <property type="protein sequence ID" value="TXD89618.1"/>
    <property type="molecule type" value="Genomic_DNA"/>
</dbReference>
<feature type="chain" id="PRO_5022763414" description="DUF4878 domain-containing protein" evidence="1">
    <location>
        <begin position="24"/>
        <end position="198"/>
    </location>
</feature>
<keyword evidence="3" id="KW-1185">Reference proteome</keyword>
<protein>
    <recommendedName>
        <fullName evidence="4">DUF4878 domain-containing protein</fullName>
    </recommendedName>
</protein>
<dbReference type="OrthoDB" id="982449at2"/>
<feature type="signal peptide" evidence="1">
    <location>
        <begin position="1"/>
        <end position="23"/>
    </location>
</feature>
<organism evidence="2 3">
    <name type="scientific">Subsaximicrobium wynnwilliamsii</name>
    <dbReference type="NCBI Taxonomy" id="291179"/>
    <lineage>
        <taxon>Bacteria</taxon>
        <taxon>Pseudomonadati</taxon>
        <taxon>Bacteroidota</taxon>
        <taxon>Flavobacteriia</taxon>
        <taxon>Flavobacteriales</taxon>
        <taxon>Flavobacteriaceae</taxon>
        <taxon>Subsaximicrobium</taxon>
    </lineage>
</organism>
<evidence type="ECO:0000256" key="1">
    <source>
        <dbReference type="SAM" id="SignalP"/>
    </source>
</evidence>
<comment type="caution">
    <text evidence="2">The sequence shown here is derived from an EMBL/GenBank/DDBJ whole genome shotgun (WGS) entry which is preliminary data.</text>
</comment>